<feature type="transmembrane region" description="Helical" evidence="5">
    <location>
        <begin position="199"/>
        <end position="226"/>
    </location>
</feature>
<evidence type="ECO:0000256" key="2">
    <source>
        <dbReference type="ARBA" id="ARBA00022692"/>
    </source>
</evidence>
<evidence type="ECO:0000256" key="4">
    <source>
        <dbReference type="ARBA" id="ARBA00023136"/>
    </source>
</evidence>
<dbReference type="SUPFAM" id="SSF50182">
    <property type="entry name" value="Sm-like ribonucleoproteins"/>
    <property type="match status" value="1"/>
</dbReference>
<feature type="transmembrane region" description="Helical" evidence="5">
    <location>
        <begin position="335"/>
        <end position="352"/>
    </location>
</feature>
<dbReference type="PANTHER" id="PTHR30566:SF25">
    <property type="entry name" value="INNER MEMBRANE PROTEIN"/>
    <property type="match status" value="1"/>
</dbReference>
<dbReference type="GO" id="GO:0016020">
    <property type="term" value="C:membrane"/>
    <property type="evidence" value="ECO:0007669"/>
    <property type="project" value="UniProtKB-SubCell"/>
</dbReference>
<evidence type="ECO:0000313" key="8">
    <source>
        <dbReference type="Proteomes" id="UP001139035"/>
    </source>
</evidence>
<name>A0A9X1NVV1_9HYPH</name>
<feature type="domain" description="Mechanosensitive ion channel MscS" evidence="6">
    <location>
        <begin position="380"/>
        <end position="446"/>
    </location>
</feature>
<sequence length="566" mass="63187">MRIWPAILFHLAILLWIGGPALGQDSASGRYFEVDAIHSGLEPADGHVDLETPQSMMETFVFAARGEDWKTAAQALDLSNVSPDVQPRMGPVLAKRLYEVMERAMWLDWGSLPDRPDAMQANASSKNPMAGEPRRDIRLTILELDRRPVSIRIARVKPQDEDPVWVFSSQTVDNIMAMHAIYGPTSFERALPEFLQKRAFWTLAVWEVIALPLILIGAIFAAWFAYRGLGQVQEHQPTRIGARIIDMIKVPFALMVCVGTFSLVKTMLFTFSGAVNMFLGPLQSALFVIALALVAVRVVDAILDRVVRQNLDHLTDSGAATERDLYTNISAARRVTIVIAFLLGTALVLIQINAFQTLGFSLLASAGVIGLIFAFAARSILANIMASLQIALAKTARIGDAVLFDEKWCYVEKINFTYVQLRVWDNRRLIVPVSEFVSTPFENWTKQDAKLTKTVELKLDHRADVDKLRSAFEEFVDRAEDVVDKDQAKVQVIGQDDMGMVVRFMAAAEDPSAGWTMQCRLREEMLKAVVRLEAEYSQTPAERASYLPREREVIVGEFGARKAAAE</sequence>
<dbReference type="GO" id="GO:0008381">
    <property type="term" value="F:mechanosensitive monoatomic ion channel activity"/>
    <property type="evidence" value="ECO:0007669"/>
    <property type="project" value="UniProtKB-ARBA"/>
</dbReference>
<dbReference type="InterPro" id="IPR006685">
    <property type="entry name" value="MscS_channel_2nd"/>
</dbReference>
<dbReference type="Gene3D" id="1.10.287.1260">
    <property type="match status" value="1"/>
</dbReference>
<dbReference type="Proteomes" id="UP001139035">
    <property type="component" value="Unassembled WGS sequence"/>
</dbReference>
<keyword evidence="2 5" id="KW-0812">Transmembrane</keyword>
<evidence type="ECO:0000256" key="5">
    <source>
        <dbReference type="SAM" id="Phobius"/>
    </source>
</evidence>
<feature type="transmembrane region" description="Helical" evidence="5">
    <location>
        <begin position="284"/>
        <end position="303"/>
    </location>
</feature>
<feature type="transmembrane region" description="Helical" evidence="5">
    <location>
        <begin position="358"/>
        <end position="377"/>
    </location>
</feature>
<evidence type="ECO:0000256" key="1">
    <source>
        <dbReference type="ARBA" id="ARBA00004370"/>
    </source>
</evidence>
<dbReference type="InterPro" id="IPR023408">
    <property type="entry name" value="MscS_beta-dom_sf"/>
</dbReference>
<dbReference type="Pfam" id="PF00924">
    <property type="entry name" value="MS_channel_2nd"/>
    <property type="match status" value="1"/>
</dbReference>
<evidence type="ECO:0000313" key="7">
    <source>
        <dbReference type="EMBL" id="MCE7026482.1"/>
    </source>
</evidence>
<dbReference type="RefSeq" id="WP_233717181.1">
    <property type="nucleotide sequence ID" value="NZ_JAJUWU010000001.1"/>
</dbReference>
<keyword evidence="4 5" id="KW-0472">Membrane</keyword>
<protein>
    <submittedName>
        <fullName evidence="7">Mechanosensitive ion channel family protein</fullName>
    </submittedName>
</protein>
<dbReference type="Gene3D" id="2.30.30.60">
    <property type="match status" value="1"/>
</dbReference>
<gene>
    <name evidence="7" type="ORF">LZD57_00630</name>
</gene>
<dbReference type="InterPro" id="IPR010920">
    <property type="entry name" value="LSM_dom_sf"/>
</dbReference>
<dbReference type="EMBL" id="JAJUWU010000001">
    <property type="protein sequence ID" value="MCE7026482.1"/>
    <property type="molecule type" value="Genomic_DNA"/>
</dbReference>
<proteinExistence type="predicted"/>
<comment type="subcellular location">
    <subcellularLocation>
        <location evidence="1">Membrane</location>
    </subcellularLocation>
</comment>
<reference evidence="7" key="1">
    <citation type="submission" date="2022-01" db="EMBL/GenBank/DDBJ databases">
        <title>Jiella avicenniae sp. nov., a novel endophytic bacterium isolated from bark of Avicennia marina.</title>
        <authorList>
            <person name="Tuo L."/>
        </authorList>
    </citation>
    <scope>NUCLEOTIDE SEQUENCE</scope>
    <source>
        <strain evidence="7">CBK1P-4</strain>
    </source>
</reference>
<evidence type="ECO:0000259" key="6">
    <source>
        <dbReference type="Pfam" id="PF00924"/>
    </source>
</evidence>
<feature type="transmembrane region" description="Helical" evidence="5">
    <location>
        <begin position="247"/>
        <end position="264"/>
    </location>
</feature>
<keyword evidence="3 5" id="KW-1133">Transmembrane helix</keyword>
<organism evidence="7 8">
    <name type="scientific">Jiella avicenniae</name>
    <dbReference type="NCBI Taxonomy" id="2907202"/>
    <lineage>
        <taxon>Bacteria</taxon>
        <taxon>Pseudomonadati</taxon>
        <taxon>Pseudomonadota</taxon>
        <taxon>Alphaproteobacteria</taxon>
        <taxon>Hyphomicrobiales</taxon>
        <taxon>Aurantimonadaceae</taxon>
        <taxon>Jiella</taxon>
    </lineage>
</organism>
<keyword evidence="8" id="KW-1185">Reference proteome</keyword>
<accession>A0A9X1NVV1</accession>
<comment type="caution">
    <text evidence="7">The sequence shown here is derived from an EMBL/GenBank/DDBJ whole genome shotgun (WGS) entry which is preliminary data.</text>
</comment>
<evidence type="ECO:0000256" key="3">
    <source>
        <dbReference type="ARBA" id="ARBA00022989"/>
    </source>
</evidence>
<dbReference type="AlphaFoldDB" id="A0A9X1NVV1"/>
<dbReference type="PANTHER" id="PTHR30566">
    <property type="entry name" value="YNAI-RELATED MECHANOSENSITIVE ION CHANNEL"/>
    <property type="match status" value="1"/>
</dbReference>